<dbReference type="EMBL" id="CP061800">
    <property type="protein sequence ID" value="QTA90895.1"/>
    <property type="molecule type" value="Genomic_DNA"/>
</dbReference>
<name>A0A975BTI7_9BACT</name>
<gene>
    <name evidence="1" type="ORF">dnm_069570</name>
</gene>
<reference evidence="1" key="1">
    <citation type="journal article" date="2021" name="Microb. Physiol.">
        <title>Proteogenomic Insights into the Physiology of Marine, Sulfate-Reducing, Filamentous Desulfonema limicola and Desulfonema magnum.</title>
        <authorList>
            <person name="Schnaars V."/>
            <person name="Wohlbrand L."/>
            <person name="Scheve S."/>
            <person name="Hinrichs C."/>
            <person name="Reinhardt R."/>
            <person name="Rabus R."/>
        </authorList>
    </citation>
    <scope>NUCLEOTIDE SEQUENCE</scope>
    <source>
        <strain evidence="1">4be13</strain>
    </source>
</reference>
<protein>
    <submittedName>
        <fullName evidence="1">Uncharacterized protein</fullName>
    </submittedName>
</protein>
<evidence type="ECO:0000313" key="1">
    <source>
        <dbReference type="EMBL" id="QTA90895.1"/>
    </source>
</evidence>
<accession>A0A975BTI7</accession>
<organism evidence="1 2">
    <name type="scientific">Desulfonema magnum</name>
    <dbReference type="NCBI Taxonomy" id="45655"/>
    <lineage>
        <taxon>Bacteria</taxon>
        <taxon>Pseudomonadati</taxon>
        <taxon>Thermodesulfobacteriota</taxon>
        <taxon>Desulfobacteria</taxon>
        <taxon>Desulfobacterales</taxon>
        <taxon>Desulfococcaceae</taxon>
        <taxon>Desulfonema</taxon>
    </lineage>
</organism>
<keyword evidence="2" id="KW-1185">Reference proteome</keyword>
<sequence>MDYQENEVSIYRNQVSIYGNKFLNIETFGVSVSGNLFLFPALTIQSVYI</sequence>
<evidence type="ECO:0000313" key="2">
    <source>
        <dbReference type="Proteomes" id="UP000663722"/>
    </source>
</evidence>
<dbReference type="Proteomes" id="UP000663722">
    <property type="component" value="Chromosome"/>
</dbReference>
<proteinExistence type="predicted"/>
<dbReference type="KEGG" id="dmm:dnm_069570"/>
<dbReference type="AlphaFoldDB" id="A0A975BTI7"/>